<organism evidence="2 3">
    <name type="scientific">Mycena metata</name>
    <dbReference type="NCBI Taxonomy" id="1033252"/>
    <lineage>
        <taxon>Eukaryota</taxon>
        <taxon>Fungi</taxon>
        <taxon>Dikarya</taxon>
        <taxon>Basidiomycota</taxon>
        <taxon>Agaricomycotina</taxon>
        <taxon>Agaricomycetes</taxon>
        <taxon>Agaricomycetidae</taxon>
        <taxon>Agaricales</taxon>
        <taxon>Marasmiineae</taxon>
        <taxon>Mycenaceae</taxon>
        <taxon>Mycena</taxon>
    </lineage>
</organism>
<protein>
    <submittedName>
        <fullName evidence="2">Uncharacterized protein</fullName>
    </submittedName>
</protein>
<dbReference type="AlphaFoldDB" id="A0AAD7HLA2"/>
<evidence type="ECO:0000313" key="1">
    <source>
        <dbReference type="EMBL" id="KAJ7713203.1"/>
    </source>
</evidence>
<proteinExistence type="predicted"/>
<gene>
    <name evidence="2" type="ORF">B0H16DRAFT_1737730</name>
    <name evidence="1" type="ORF">B0H16DRAFT_1743532</name>
</gene>
<name>A0AAD7HLA2_9AGAR</name>
<accession>A0AAD7HLA2</accession>
<reference evidence="2" key="1">
    <citation type="submission" date="2023-03" db="EMBL/GenBank/DDBJ databases">
        <title>Massive genome expansion in bonnet fungi (Mycena s.s.) driven by repeated elements and novel gene families across ecological guilds.</title>
        <authorList>
            <consortium name="Lawrence Berkeley National Laboratory"/>
            <person name="Harder C.B."/>
            <person name="Miyauchi S."/>
            <person name="Viragh M."/>
            <person name="Kuo A."/>
            <person name="Thoen E."/>
            <person name="Andreopoulos B."/>
            <person name="Lu D."/>
            <person name="Skrede I."/>
            <person name="Drula E."/>
            <person name="Henrissat B."/>
            <person name="Morin E."/>
            <person name="Kohler A."/>
            <person name="Barry K."/>
            <person name="LaButti K."/>
            <person name="Morin E."/>
            <person name="Salamov A."/>
            <person name="Lipzen A."/>
            <person name="Mereny Z."/>
            <person name="Hegedus B."/>
            <person name="Baldrian P."/>
            <person name="Stursova M."/>
            <person name="Weitz H."/>
            <person name="Taylor A."/>
            <person name="Grigoriev I.V."/>
            <person name="Nagy L.G."/>
            <person name="Martin F."/>
            <person name="Kauserud H."/>
        </authorList>
    </citation>
    <scope>NUCLEOTIDE SEQUENCE</scope>
    <source>
        <strain evidence="2">CBHHK182m</strain>
    </source>
</reference>
<dbReference type="EMBL" id="JARKIB010000349">
    <property type="protein sequence ID" value="KAJ7713203.1"/>
    <property type="molecule type" value="Genomic_DNA"/>
</dbReference>
<comment type="caution">
    <text evidence="2">The sequence shown here is derived from an EMBL/GenBank/DDBJ whole genome shotgun (WGS) entry which is preliminary data.</text>
</comment>
<evidence type="ECO:0000313" key="2">
    <source>
        <dbReference type="EMBL" id="KAJ7722532.1"/>
    </source>
</evidence>
<keyword evidence="3" id="KW-1185">Reference proteome</keyword>
<evidence type="ECO:0000313" key="3">
    <source>
        <dbReference type="Proteomes" id="UP001215598"/>
    </source>
</evidence>
<sequence>MPSTADFIMSVVLSPLTIVRSAHLIPAVATPRTFASISTSPTPPVVRIPLEFYGPWFLTKYGILVLDKGRAFDQSEEGESPQGGVFEQADSPCFAASDFETITAFLPLVPDLANNFRRVDGRFVQCRALYFIVEEHNKIFTCVLEAQLYHIETGDPTLGIYVLPTRAQAEAMLDPDGLIAAASA</sequence>
<dbReference type="Proteomes" id="UP001215598">
    <property type="component" value="Unassembled WGS sequence"/>
</dbReference>
<dbReference type="EMBL" id="JARKIB010000219">
    <property type="protein sequence ID" value="KAJ7722532.1"/>
    <property type="molecule type" value="Genomic_DNA"/>
</dbReference>